<evidence type="ECO:0000256" key="1">
    <source>
        <dbReference type="SAM" id="Phobius"/>
    </source>
</evidence>
<comment type="caution">
    <text evidence="2">The sequence shown here is derived from an EMBL/GenBank/DDBJ whole genome shotgun (WGS) entry which is preliminary data.</text>
</comment>
<accession>A0A8J3Z3Z4</accession>
<keyword evidence="1" id="KW-0812">Transmembrane</keyword>
<keyword evidence="1" id="KW-1133">Transmembrane helix</keyword>
<sequence>MAPVTAPVTAPAAPVTAIPVTAITSPAPAPAPLVTPTSIMPASPAYAANPAAAWRSPVWPAQPQPPAHGHTGGYPIVPAGHDRASEATPRSRPAVGVLLLGLLIGLLVFGSTGYLIGSTANGSTVDGAPAGDTGQEAANRSRLNPVFVPLADAWMSWLGGCVSSSEAGGPAPQPGEQLRVRCSVNAVINVYFIQFRSAADRDKVRAARATQNTTSAPIAAGAAPVAAQRAGTSGRTTGHYVEFAYQTGGRTYGGIYWDDDNTTTGAYIEKLWTDGDGGWLPLRDTWQRYT</sequence>
<keyword evidence="1" id="KW-0472">Membrane</keyword>
<gene>
    <name evidence="2" type="ORF">Vau01_033940</name>
</gene>
<keyword evidence="3" id="KW-1185">Reference proteome</keyword>
<feature type="transmembrane region" description="Helical" evidence="1">
    <location>
        <begin position="95"/>
        <end position="116"/>
    </location>
</feature>
<evidence type="ECO:0000313" key="2">
    <source>
        <dbReference type="EMBL" id="GIJ55878.1"/>
    </source>
</evidence>
<dbReference type="Proteomes" id="UP000612585">
    <property type="component" value="Unassembled WGS sequence"/>
</dbReference>
<proteinExistence type="predicted"/>
<dbReference type="EMBL" id="BOPG01000022">
    <property type="protein sequence ID" value="GIJ55878.1"/>
    <property type="molecule type" value="Genomic_DNA"/>
</dbReference>
<protein>
    <submittedName>
        <fullName evidence="2">Uncharacterized protein</fullName>
    </submittedName>
</protein>
<dbReference type="AlphaFoldDB" id="A0A8J3Z3Z4"/>
<name>A0A8J3Z3Z4_9ACTN</name>
<evidence type="ECO:0000313" key="3">
    <source>
        <dbReference type="Proteomes" id="UP000612585"/>
    </source>
</evidence>
<organism evidence="2 3">
    <name type="scientific">Virgisporangium aurantiacum</name>
    <dbReference type="NCBI Taxonomy" id="175570"/>
    <lineage>
        <taxon>Bacteria</taxon>
        <taxon>Bacillati</taxon>
        <taxon>Actinomycetota</taxon>
        <taxon>Actinomycetes</taxon>
        <taxon>Micromonosporales</taxon>
        <taxon>Micromonosporaceae</taxon>
        <taxon>Virgisporangium</taxon>
    </lineage>
</organism>
<reference evidence="2" key="1">
    <citation type="submission" date="2021-01" db="EMBL/GenBank/DDBJ databases">
        <title>Whole genome shotgun sequence of Virgisporangium aurantiacum NBRC 16421.</title>
        <authorList>
            <person name="Komaki H."/>
            <person name="Tamura T."/>
        </authorList>
    </citation>
    <scope>NUCLEOTIDE SEQUENCE</scope>
    <source>
        <strain evidence="2">NBRC 16421</strain>
    </source>
</reference>